<proteinExistence type="predicted"/>
<dbReference type="InterPro" id="IPR045682">
    <property type="entry name" value="DUF6193"/>
</dbReference>
<protein>
    <submittedName>
        <fullName evidence="1">Uncharacterized protein</fullName>
    </submittedName>
</protein>
<dbReference type="AlphaFoldDB" id="A0A5J5KBC8"/>
<name>A0A5J5KBC8_9ACTN</name>
<dbReference type="Pfam" id="PF19692">
    <property type="entry name" value="DUF6193"/>
    <property type="match status" value="1"/>
</dbReference>
<evidence type="ECO:0000313" key="1">
    <source>
        <dbReference type="EMBL" id="KAA9380932.1"/>
    </source>
</evidence>
<comment type="caution">
    <text evidence="1">The sequence shown here is derived from an EMBL/GenBank/DDBJ whole genome shotgun (WGS) entry which is preliminary data.</text>
</comment>
<dbReference type="EMBL" id="VYTZ01000002">
    <property type="protein sequence ID" value="KAA9380932.1"/>
    <property type="molecule type" value="Genomic_DNA"/>
</dbReference>
<dbReference type="Proteomes" id="UP000327011">
    <property type="component" value="Unassembled WGS sequence"/>
</dbReference>
<accession>A0A5J5KBC8</accession>
<sequence length="89" mass="9974">MPLVGHSELAHARPLLNAAHSDERLRELFPYAGHGALRLYRDVRDTSLGELRLVPLPGRRFRVEVTWNGSAAEADSLQEAVRTARSYLP</sequence>
<organism evidence="1 2">
    <name type="scientific">Microbispora cellulosiformans</name>
    <dbReference type="NCBI Taxonomy" id="2614688"/>
    <lineage>
        <taxon>Bacteria</taxon>
        <taxon>Bacillati</taxon>
        <taxon>Actinomycetota</taxon>
        <taxon>Actinomycetes</taxon>
        <taxon>Streptosporangiales</taxon>
        <taxon>Streptosporangiaceae</taxon>
        <taxon>Microbispora</taxon>
    </lineage>
</organism>
<dbReference type="RefSeq" id="WP_150932406.1">
    <property type="nucleotide sequence ID" value="NZ_VYTZ01000002.1"/>
</dbReference>
<keyword evidence="2" id="KW-1185">Reference proteome</keyword>
<reference evidence="1 2" key="1">
    <citation type="submission" date="2019-09" db="EMBL/GenBank/DDBJ databases">
        <title>Screening of Novel Bioactive Compounds from Soil-Associated.</title>
        <authorList>
            <person name="Gong X."/>
        </authorList>
    </citation>
    <scope>NUCLEOTIDE SEQUENCE [LARGE SCALE GENOMIC DNA]</scope>
    <source>
        <strain evidence="1 2">Gxj-6</strain>
    </source>
</reference>
<gene>
    <name evidence="1" type="ORF">F5972_07565</name>
</gene>
<evidence type="ECO:0000313" key="2">
    <source>
        <dbReference type="Proteomes" id="UP000327011"/>
    </source>
</evidence>